<dbReference type="Pfam" id="PF07592">
    <property type="entry name" value="DDE_Tnp_ISAZ013"/>
    <property type="match status" value="1"/>
</dbReference>
<dbReference type="GO" id="GO:0003676">
    <property type="term" value="F:nucleic acid binding"/>
    <property type="evidence" value="ECO:0007669"/>
    <property type="project" value="InterPro"/>
</dbReference>
<dbReference type="AlphaFoldDB" id="A0A5B1CHE0"/>
<sequence length="231" mass="26544">MKVVHTFASTQQSTLRISFDTKAKVKIGPFSRLGYARSPEPVKAIDHDMGQEAILVPAGILEVDCDQLNVIFGTSRDNADFVADCIEHWWSRRGQLYGHIEKLVINLDNAPEINSSRTQFMNRLVQFVDRTGLKIELAYYPPYHSKYNPIERCWGILEQHWNGTLLTSIDVAIRWARSMTWRGVSPLVDLLEGTYERGFKLTKQEFQPIAERLKRSERLGKWHLCINPLSG</sequence>
<comment type="caution">
    <text evidence="1">The sequence shown here is derived from an EMBL/GenBank/DDBJ whole genome shotgun (WGS) entry which is preliminary data.</text>
</comment>
<protein>
    <submittedName>
        <fullName evidence="1">Rhodopirellula transposase</fullName>
    </submittedName>
</protein>
<evidence type="ECO:0000313" key="1">
    <source>
        <dbReference type="EMBL" id="KAA1259966.1"/>
    </source>
</evidence>
<dbReference type="InterPro" id="IPR036397">
    <property type="entry name" value="RNaseH_sf"/>
</dbReference>
<evidence type="ECO:0000313" key="2">
    <source>
        <dbReference type="Proteomes" id="UP000322699"/>
    </source>
</evidence>
<accession>A0A5B1CHE0</accession>
<dbReference type="InterPro" id="IPR011518">
    <property type="entry name" value="Transposase_36"/>
</dbReference>
<reference evidence="1 2" key="1">
    <citation type="submission" date="2019-08" db="EMBL/GenBank/DDBJ databases">
        <title>Deep-cultivation of Planctomycetes and their phenomic and genomic characterization uncovers novel biology.</title>
        <authorList>
            <person name="Wiegand S."/>
            <person name="Jogler M."/>
            <person name="Boedeker C."/>
            <person name="Pinto D."/>
            <person name="Vollmers J."/>
            <person name="Rivas-Marin E."/>
            <person name="Kohn T."/>
            <person name="Peeters S.H."/>
            <person name="Heuer A."/>
            <person name="Rast P."/>
            <person name="Oberbeckmann S."/>
            <person name="Bunk B."/>
            <person name="Jeske O."/>
            <person name="Meyerdierks A."/>
            <person name="Storesund J.E."/>
            <person name="Kallscheuer N."/>
            <person name="Luecker S."/>
            <person name="Lage O.M."/>
            <person name="Pohl T."/>
            <person name="Merkel B.J."/>
            <person name="Hornburger P."/>
            <person name="Mueller R.-W."/>
            <person name="Bruemmer F."/>
            <person name="Labrenz M."/>
            <person name="Spormann A.M."/>
            <person name="Op Den Camp H."/>
            <person name="Overmann J."/>
            <person name="Amann R."/>
            <person name="Jetten M.S.M."/>
            <person name="Mascher T."/>
            <person name="Medema M.H."/>
            <person name="Devos D.P."/>
            <person name="Kaster A.-K."/>
            <person name="Ovreas L."/>
            <person name="Rohde M."/>
            <person name="Galperin M.Y."/>
            <person name="Jogler C."/>
        </authorList>
    </citation>
    <scope>NUCLEOTIDE SEQUENCE [LARGE SCALE GENOMIC DNA]</scope>
    <source>
        <strain evidence="1 2">LF1</strain>
    </source>
</reference>
<proteinExistence type="predicted"/>
<dbReference type="Proteomes" id="UP000322699">
    <property type="component" value="Unassembled WGS sequence"/>
</dbReference>
<organism evidence="1 2">
    <name type="scientific">Rubripirellula obstinata</name>
    <dbReference type="NCBI Taxonomy" id="406547"/>
    <lineage>
        <taxon>Bacteria</taxon>
        <taxon>Pseudomonadati</taxon>
        <taxon>Planctomycetota</taxon>
        <taxon>Planctomycetia</taxon>
        <taxon>Pirellulales</taxon>
        <taxon>Pirellulaceae</taxon>
        <taxon>Rubripirellula</taxon>
    </lineage>
</organism>
<name>A0A5B1CHE0_9BACT</name>
<keyword evidence="2" id="KW-1185">Reference proteome</keyword>
<dbReference type="Gene3D" id="3.30.420.10">
    <property type="entry name" value="Ribonuclease H-like superfamily/Ribonuclease H"/>
    <property type="match status" value="1"/>
</dbReference>
<dbReference type="EMBL" id="VRLW01000001">
    <property type="protein sequence ID" value="KAA1259966.1"/>
    <property type="molecule type" value="Genomic_DNA"/>
</dbReference>
<gene>
    <name evidence="1" type="ORF">LF1_25040</name>
</gene>